<evidence type="ECO:0000313" key="1">
    <source>
        <dbReference type="EMBL" id="NIZ47276.1"/>
    </source>
</evidence>
<sequence>MPADLPPFSLTMTNAICNFDKEYCIHPSDLYTSQSFYRVVSHHINHIKSVNRYLYQRLQDLKDHILTLKISSKGSQQPLADTIVWIVQQLFHNAQSHPRIPHKLAEHSTTLYNFIESLFHYWRSLERYAITKNKDSNSFIESQFHFQNLILSCYRSTQQELLPSTAGIHHQRIAGVNVGIIITNQASIQLPEVYSFLRETPIITAISLTPPLIVYPQRNTRDGIFPESQHNPLTHKKLHLEHFLCYPAKVGKYIALVYFHTDFMAMGISLANLFALATMEEIEYRNPDLIYIYGIHDGAKDTLFYQDRDNDIMIGYASYHPDIDYFGYMKKMLLTLHNVKGINSGGLPLHGAMAAITLNDTVTKYIIIIGDSGAGKSETLEALHHIKDSAITNIKIIFDDMGIIYEESGNIRAYGTEIGAFVRLDDLETGYAYQEIDHAIFMNPQRNNARIVIPVATYEEIIRGYPVDLFLYANNYSATSDNILEIIDDIDHAKEIFITGARMAKGTTQEVGLVTSYFSNPFGPLQRKDQTDQLLQHYFQLMEQHHIKTGELKTRLGVPGFTTAGPREAALSLLQYLQNSLDS</sequence>
<dbReference type="RefSeq" id="WP_167703685.1">
    <property type="nucleotide sequence ID" value="NZ_CP118168.1"/>
</dbReference>
<proteinExistence type="predicted"/>
<gene>
    <name evidence="1" type="ORF">HCT46_05020</name>
</gene>
<keyword evidence="2" id="KW-1185">Reference proteome</keyword>
<comment type="caution">
    <text evidence="1">The sequence shown here is derived from an EMBL/GenBank/DDBJ whole genome shotgun (WGS) entry which is preliminary data.</text>
</comment>
<dbReference type="Proteomes" id="UP000752013">
    <property type="component" value="Unassembled WGS sequence"/>
</dbReference>
<protein>
    <submittedName>
        <fullName evidence="1">Phosphoenolpyruvate carboxykinase</fullName>
    </submittedName>
</protein>
<dbReference type="EMBL" id="JAATLK010000001">
    <property type="protein sequence ID" value="NIZ47276.1"/>
    <property type="molecule type" value="Genomic_DNA"/>
</dbReference>
<organism evidence="1 2">
    <name type="scientific">Entomospira nematocerorum</name>
    <dbReference type="NCBI Taxonomy" id="2719987"/>
    <lineage>
        <taxon>Bacteria</taxon>
        <taxon>Pseudomonadati</taxon>
        <taxon>Spirochaetota</taxon>
        <taxon>Spirochaetia</taxon>
        <taxon>Spirochaetales</taxon>
        <taxon>Spirochaetaceae</taxon>
        <taxon>Entomospira</taxon>
    </lineage>
</organism>
<evidence type="ECO:0000313" key="2">
    <source>
        <dbReference type="Proteomes" id="UP000752013"/>
    </source>
</evidence>
<reference evidence="1" key="1">
    <citation type="submission" date="2020-03" db="EMBL/GenBank/DDBJ databases">
        <title>Spirochaetal bacteria isolated from arthropods constitute a novel genus Entomospira genus novum within the order Spirochaetales.</title>
        <authorList>
            <person name="Grana-Miraglia L."/>
            <person name="Sikutova S."/>
            <person name="Fingerle V."/>
            <person name="Sing A."/>
            <person name="Castillo-Ramirez S."/>
            <person name="Margos G."/>
            <person name="Rudolf I."/>
        </authorList>
    </citation>
    <scope>NUCLEOTIDE SEQUENCE</scope>
    <source>
        <strain evidence="1">BR208</strain>
    </source>
</reference>
<accession>A0A968GGA4</accession>
<dbReference type="AlphaFoldDB" id="A0A968GGA4"/>
<dbReference type="SUPFAM" id="SSF53795">
    <property type="entry name" value="PEP carboxykinase-like"/>
    <property type="match status" value="1"/>
</dbReference>
<name>A0A968GGA4_9SPIO</name>